<proteinExistence type="predicted"/>
<accession>A0A0D6B0D3</accession>
<evidence type="ECO:0000313" key="4">
    <source>
        <dbReference type="Proteomes" id="UP000064912"/>
    </source>
</evidence>
<name>A0A0D6B0D3_RHOSU</name>
<feature type="chain" id="PRO_5002300935" description="Asl1-like glycosyl hydrolase catalytic domain-containing protein" evidence="1">
    <location>
        <begin position="23"/>
        <end position="283"/>
    </location>
</feature>
<dbReference type="Proteomes" id="UP000064912">
    <property type="component" value="Chromosome"/>
</dbReference>
<dbReference type="Pfam" id="PF11790">
    <property type="entry name" value="Glyco_hydro_cc"/>
    <property type="match status" value="1"/>
</dbReference>
<feature type="domain" description="Asl1-like glycosyl hydrolase catalytic" evidence="2">
    <location>
        <begin position="38"/>
        <end position="267"/>
    </location>
</feature>
<sequence length="283" mass="31856">MPGKTMFFLAVWLLSLTAPALAQKAGIGAWENSRYTTIRWIEDHPALGWYYTWRTDQLWTGRPVSRSVEFVPMIHSERDLAAAIRSDRPVRALLAFNEPDGHGAHQGGLSVARALALWPQVEAKGRGLRIGSPAVTRDGTLGPGSWQRRFMTEADRRGYRIDFMAVHYYSTDGDVAAFRRWLQAVHRAYRRPIWVTEFALVDWNRPGAGSYAASAAFLEGAVRMMEGLPFVERHAWFAANPYPWKGAVPKINLVDDHLRPTPAGQAFRRVLSELGGREIARSD</sequence>
<organism evidence="3 4">
    <name type="scientific">Rhodovulum sulfidophilum</name>
    <name type="common">Rhodobacter sulfidophilus</name>
    <dbReference type="NCBI Taxonomy" id="35806"/>
    <lineage>
        <taxon>Bacteria</taxon>
        <taxon>Pseudomonadati</taxon>
        <taxon>Pseudomonadota</taxon>
        <taxon>Alphaproteobacteria</taxon>
        <taxon>Rhodobacterales</taxon>
        <taxon>Paracoccaceae</taxon>
        <taxon>Rhodovulum</taxon>
    </lineage>
</organism>
<dbReference type="SUPFAM" id="SSF51445">
    <property type="entry name" value="(Trans)glycosidases"/>
    <property type="match status" value="1"/>
</dbReference>
<dbReference type="Gene3D" id="3.20.20.80">
    <property type="entry name" value="Glycosidases"/>
    <property type="match status" value="1"/>
</dbReference>
<keyword evidence="1" id="KW-0732">Signal</keyword>
<dbReference type="PANTHER" id="PTHR34154:SF3">
    <property type="entry name" value="ALKALI-SENSITIVE LINKAGE PROTEIN 1"/>
    <property type="match status" value="1"/>
</dbReference>
<dbReference type="GO" id="GO:0071966">
    <property type="term" value="P:fungal-type cell wall polysaccharide metabolic process"/>
    <property type="evidence" value="ECO:0007669"/>
    <property type="project" value="TreeGrafter"/>
</dbReference>
<gene>
    <name evidence="3" type="ORF">NHU_01307</name>
</gene>
<dbReference type="InterPro" id="IPR053183">
    <property type="entry name" value="ASL1"/>
</dbReference>
<evidence type="ECO:0000259" key="2">
    <source>
        <dbReference type="Pfam" id="PF11790"/>
    </source>
</evidence>
<evidence type="ECO:0000313" key="3">
    <source>
        <dbReference type="EMBL" id="BAQ68466.1"/>
    </source>
</evidence>
<reference evidence="3 4" key="1">
    <citation type="submission" date="2015-02" db="EMBL/GenBank/DDBJ databases">
        <title>Genome sequene of Rhodovulum sulfidophilum DSM 2351.</title>
        <authorList>
            <person name="Nagao N."/>
        </authorList>
    </citation>
    <scope>NUCLEOTIDE SEQUENCE [LARGE SCALE GENOMIC DNA]</scope>
    <source>
        <strain evidence="3 4">DSM 2351</strain>
    </source>
</reference>
<protein>
    <recommendedName>
        <fullName evidence="2">Asl1-like glycosyl hydrolase catalytic domain-containing protein</fullName>
    </recommendedName>
</protein>
<feature type="signal peptide" evidence="1">
    <location>
        <begin position="1"/>
        <end position="22"/>
    </location>
</feature>
<dbReference type="EMBL" id="AP014800">
    <property type="protein sequence ID" value="BAQ68466.1"/>
    <property type="molecule type" value="Genomic_DNA"/>
</dbReference>
<dbReference type="InterPro" id="IPR024655">
    <property type="entry name" value="Asl1_glyco_hydro_catalytic"/>
</dbReference>
<dbReference type="PANTHER" id="PTHR34154">
    <property type="entry name" value="ALKALI-SENSITIVE LINKAGE PROTEIN 1"/>
    <property type="match status" value="1"/>
</dbReference>
<dbReference type="KEGG" id="rsu:NHU_01307"/>
<dbReference type="eggNOG" id="COG1595">
    <property type="taxonomic scope" value="Bacteria"/>
</dbReference>
<dbReference type="PATRIC" id="fig|35806.4.peg.1350"/>
<dbReference type="AlphaFoldDB" id="A0A0D6B0D3"/>
<dbReference type="InterPro" id="IPR017853">
    <property type="entry name" value="GH"/>
</dbReference>
<evidence type="ECO:0000256" key="1">
    <source>
        <dbReference type="SAM" id="SignalP"/>
    </source>
</evidence>